<dbReference type="GO" id="GO:0000977">
    <property type="term" value="F:RNA polymerase II transcription regulatory region sequence-specific DNA binding"/>
    <property type="evidence" value="ECO:0007669"/>
    <property type="project" value="TreeGrafter"/>
</dbReference>
<evidence type="ECO:0000259" key="9">
    <source>
        <dbReference type="PROSITE" id="PS51186"/>
    </source>
</evidence>
<dbReference type="PANTHER" id="PTHR47025">
    <property type="entry name" value="AUTOIMMUNE REGULATOR"/>
    <property type="match status" value="1"/>
</dbReference>
<dbReference type="InterPro" id="IPR016181">
    <property type="entry name" value="Acyl_CoA_acyltransferase"/>
</dbReference>
<feature type="region of interest" description="Disordered" evidence="7">
    <location>
        <begin position="133"/>
        <end position="153"/>
    </location>
</feature>
<keyword evidence="11" id="KW-1185">Reference proteome</keyword>
<comment type="subcellular location">
    <subcellularLocation>
        <location evidence="1">Nucleus</location>
    </subcellularLocation>
</comment>
<dbReference type="GO" id="GO:0016747">
    <property type="term" value="F:acyltransferase activity, transferring groups other than amino-acyl groups"/>
    <property type="evidence" value="ECO:0007669"/>
    <property type="project" value="InterPro"/>
</dbReference>
<dbReference type="GO" id="GO:0008270">
    <property type="term" value="F:zinc ion binding"/>
    <property type="evidence" value="ECO:0007669"/>
    <property type="project" value="UniProtKB-KW"/>
</dbReference>
<dbReference type="Gene3D" id="3.30.40.10">
    <property type="entry name" value="Zinc/RING finger domain, C3HC4 (zinc finger)"/>
    <property type="match status" value="3"/>
</dbReference>
<dbReference type="EMBL" id="CM026427">
    <property type="protein sequence ID" value="KAG0568254.1"/>
    <property type="molecule type" value="Genomic_DNA"/>
</dbReference>
<name>A0A8T0HD67_CERPU</name>
<evidence type="ECO:0000313" key="11">
    <source>
        <dbReference type="Proteomes" id="UP000822688"/>
    </source>
</evidence>
<evidence type="ECO:0000256" key="4">
    <source>
        <dbReference type="ARBA" id="ARBA00022833"/>
    </source>
</evidence>
<evidence type="ECO:0000256" key="7">
    <source>
        <dbReference type="SAM" id="MobiDB-lite"/>
    </source>
</evidence>
<evidence type="ECO:0000259" key="8">
    <source>
        <dbReference type="PROSITE" id="PS50016"/>
    </source>
</evidence>
<reference evidence="10 11" key="1">
    <citation type="submission" date="2020-06" db="EMBL/GenBank/DDBJ databases">
        <title>WGS assembly of Ceratodon purpureus strain R40.</title>
        <authorList>
            <person name="Carey S.B."/>
            <person name="Jenkins J."/>
            <person name="Shu S."/>
            <person name="Lovell J.T."/>
            <person name="Sreedasyam A."/>
            <person name="Maumus F."/>
            <person name="Tiley G.P."/>
            <person name="Fernandez-Pozo N."/>
            <person name="Barry K."/>
            <person name="Chen C."/>
            <person name="Wang M."/>
            <person name="Lipzen A."/>
            <person name="Daum C."/>
            <person name="Saski C.A."/>
            <person name="Payton A.C."/>
            <person name="Mcbreen J.C."/>
            <person name="Conrad R.E."/>
            <person name="Kollar L.M."/>
            <person name="Olsson S."/>
            <person name="Huttunen S."/>
            <person name="Landis J.B."/>
            <person name="Wickett N.J."/>
            <person name="Johnson M.G."/>
            <person name="Rensing S.A."/>
            <person name="Grimwood J."/>
            <person name="Schmutz J."/>
            <person name="Mcdaniel S.F."/>
        </authorList>
    </citation>
    <scope>NUCLEOTIDE SEQUENCE [LARGE SCALE GENOMIC DNA]</scope>
    <source>
        <strain evidence="10 11">R40</strain>
    </source>
</reference>
<evidence type="ECO:0008006" key="12">
    <source>
        <dbReference type="Google" id="ProtNLM"/>
    </source>
</evidence>
<dbReference type="Pfam" id="PF16135">
    <property type="entry name" value="TDBD"/>
    <property type="match status" value="2"/>
</dbReference>
<feature type="compositionally biased region" description="Acidic residues" evidence="7">
    <location>
        <begin position="173"/>
        <end position="189"/>
    </location>
</feature>
<dbReference type="PROSITE" id="PS01359">
    <property type="entry name" value="ZF_PHD_1"/>
    <property type="match status" value="1"/>
</dbReference>
<feature type="region of interest" description="Disordered" evidence="7">
    <location>
        <begin position="40"/>
        <end position="110"/>
    </location>
</feature>
<dbReference type="GO" id="GO:0042393">
    <property type="term" value="F:histone binding"/>
    <property type="evidence" value="ECO:0007669"/>
    <property type="project" value="TreeGrafter"/>
</dbReference>
<evidence type="ECO:0000313" key="10">
    <source>
        <dbReference type="EMBL" id="KAG0568254.1"/>
    </source>
</evidence>
<dbReference type="Pfam" id="PF23209">
    <property type="entry name" value="IDM1_C"/>
    <property type="match status" value="1"/>
</dbReference>
<keyword evidence="4" id="KW-0862">Zinc</keyword>
<dbReference type="PANTHER" id="PTHR47025:SF2">
    <property type="entry name" value="AUTOIMMUNE REGULATOR"/>
    <property type="match status" value="1"/>
</dbReference>
<dbReference type="SMART" id="SM00249">
    <property type="entry name" value="PHD"/>
    <property type="match status" value="3"/>
</dbReference>
<dbReference type="InterPro" id="IPR000182">
    <property type="entry name" value="GNAT_dom"/>
</dbReference>
<evidence type="ECO:0000256" key="2">
    <source>
        <dbReference type="ARBA" id="ARBA00022723"/>
    </source>
</evidence>
<keyword evidence="3 6" id="KW-0863">Zinc-finger</keyword>
<feature type="domain" description="PHD-type" evidence="8">
    <location>
        <begin position="331"/>
        <end position="380"/>
    </location>
</feature>
<keyword evidence="2" id="KW-0479">Metal-binding</keyword>
<dbReference type="InterPro" id="IPR019787">
    <property type="entry name" value="Znf_PHD-finger"/>
</dbReference>
<evidence type="ECO:0000256" key="5">
    <source>
        <dbReference type="ARBA" id="ARBA00023242"/>
    </source>
</evidence>
<dbReference type="Gene3D" id="3.40.630.30">
    <property type="match status" value="1"/>
</dbReference>
<dbReference type="InterPro" id="IPR001965">
    <property type="entry name" value="Znf_PHD"/>
</dbReference>
<dbReference type="GO" id="GO:0005634">
    <property type="term" value="C:nucleus"/>
    <property type="evidence" value="ECO:0007669"/>
    <property type="project" value="UniProtKB-SubCell"/>
</dbReference>
<dbReference type="GO" id="GO:0003682">
    <property type="term" value="F:chromatin binding"/>
    <property type="evidence" value="ECO:0007669"/>
    <property type="project" value="TreeGrafter"/>
</dbReference>
<accession>A0A8T0HD67</accession>
<dbReference type="InterPro" id="IPR013083">
    <property type="entry name" value="Znf_RING/FYVE/PHD"/>
</dbReference>
<dbReference type="InterPro" id="IPR056511">
    <property type="entry name" value="IDM1_C"/>
</dbReference>
<dbReference type="PROSITE" id="PS51186">
    <property type="entry name" value="GNAT"/>
    <property type="match status" value="1"/>
</dbReference>
<feature type="compositionally biased region" description="Polar residues" evidence="7">
    <location>
        <begin position="46"/>
        <end position="55"/>
    </location>
</feature>
<keyword evidence="5" id="KW-0539">Nucleus</keyword>
<organism evidence="10 11">
    <name type="scientific">Ceratodon purpureus</name>
    <name type="common">Fire moss</name>
    <name type="synonym">Dicranum purpureum</name>
    <dbReference type="NCBI Taxonomy" id="3225"/>
    <lineage>
        <taxon>Eukaryota</taxon>
        <taxon>Viridiplantae</taxon>
        <taxon>Streptophyta</taxon>
        <taxon>Embryophyta</taxon>
        <taxon>Bryophyta</taxon>
        <taxon>Bryophytina</taxon>
        <taxon>Bryopsida</taxon>
        <taxon>Dicranidae</taxon>
        <taxon>Pseudoditrichales</taxon>
        <taxon>Ditrichaceae</taxon>
        <taxon>Ceratodon</taxon>
    </lineage>
</organism>
<sequence length="887" mass="95925">MGAQLDIVVDISRGDRGGAQGAIATSKMMLGGDVVVAGDAVEHSPRVSSSGTADSSDGKPDAGDVVNHEKEEHAAVEGHGHGEKRSPVHASNGNASKIVAGSSKSSKVQDVDTPDKEAAAYYASVVDGLANFVPSNGSPHDGERLMKNGGSRKRKKTVYYMNSRVPHSAPLMENEEGSDDQDSPEEVEDTTLVRPSQAPRVAASKLKSMVPVGDKLVKPPRNAKELMATKLLEGHFVRCSCRGAQLTGMLKDMGVQCDCRNCQGLTIVSISAFEAHSGSTSHHPSDNIYLENGKNLRDILSAGQEAADCGDNILRALKMAIGEIQSFEKKKIACANCGGSEGNDLISCKGARCSLIYHAGCVGNVNPQLADWFCPKCEKTKKPHAVTKAKRPIDGGTEEDAKMSEKESARAARDAHFHEVLFQAGGLVDGTELGYYSNTECKLKGVKQGRGIRCFCCNQEISCAMFEQHAGCEARRNPYGSILLVADRRSLKDVCKELAVKEKLDERAKHVPPTAEVVCCIECGESGEIKCCPGCDRTWCGDCAKTSQQGGPKDSDGKWSCRFCQENTFKVVQNGQKVSGNHTSGLPEIIEIDDRGRSIRHLLAPVSVGGCAICKKWNSSNSGYAEGMTMLVCDQCGRDYHVGCLRNSGMDNLHELPEGEWFCQKDCKDIDEILTQLVANGPESLSDSIISELLESRQQQNGVKEKSQTTRFSFGWQILCGKSGSAVNTQTLSEAVAIFTDCLDPIRDSKTGKNLIPLMVHSKRTKEYDFEGLFCVSLKLNGKVVSAALLQIFGREIAEVPLVATSLPHQGQGFCKALMTTIERLLGVLSVDRLVLPTAKNAESIWINKFGFRRMEDQQLAKICTTIRLLTFSGTCMLEKPITPMTV</sequence>
<proteinExistence type="predicted"/>
<dbReference type="SUPFAM" id="SSF55729">
    <property type="entry name" value="Acyl-CoA N-acyltransferases (Nat)"/>
    <property type="match status" value="1"/>
</dbReference>
<dbReference type="AlphaFoldDB" id="A0A8T0HD67"/>
<evidence type="ECO:0000256" key="6">
    <source>
        <dbReference type="PROSITE-ProRule" id="PRU00146"/>
    </source>
</evidence>
<dbReference type="SUPFAM" id="SSF57903">
    <property type="entry name" value="FYVE/PHD zinc finger"/>
    <property type="match status" value="3"/>
</dbReference>
<evidence type="ECO:0000256" key="1">
    <source>
        <dbReference type="ARBA" id="ARBA00004123"/>
    </source>
</evidence>
<dbReference type="InterPro" id="IPR032308">
    <property type="entry name" value="TDBD"/>
</dbReference>
<dbReference type="InterPro" id="IPR011011">
    <property type="entry name" value="Znf_FYVE_PHD"/>
</dbReference>
<feature type="compositionally biased region" description="Basic and acidic residues" evidence="7">
    <location>
        <begin position="56"/>
        <end position="86"/>
    </location>
</feature>
<gene>
    <name evidence="10" type="ORF">KC19_6G006500</name>
</gene>
<dbReference type="PROSITE" id="PS50016">
    <property type="entry name" value="ZF_PHD_2"/>
    <property type="match status" value="1"/>
</dbReference>
<dbReference type="Proteomes" id="UP000822688">
    <property type="component" value="Chromosome 6"/>
</dbReference>
<feature type="region of interest" description="Disordered" evidence="7">
    <location>
        <begin position="165"/>
        <end position="199"/>
    </location>
</feature>
<dbReference type="GO" id="GO:0045944">
    <property type="term" value="P:positive regulation of transcription by RNA polymerase II"/>
    <property type="evidence" value="ECO:0007669"/>
    <property type="project" value="TreeGrafter"/>
</dbReference>
<evidence type="ECO:0000256" key="3">
    <source>
        <dbReference type="ARBA" id="ARBA00022771"/>
    </source>
</evidence>
<protein>
    <recommendedName>
        <fullName evidence="12">PHD-type domain-containing protein</fullName>
    </recommendedName>
</protein>
<comment type="caution">
    <text evidence="10">The sequence shown here is derived from an EMBL/GenBank/DDBJ whole genome shotgun (WGS) entry which is preliminary data.</text>
</comment>
<dbReference type="InterPro" id="IPR019786">
    <property type="entry name" value="Zinc_finger_PHD-type_CS"/>
</dbReference>
<dbReference type="Pfam" id="PF00628">
    <property type="entry name" value="PHD"/>
    <property type="match status" value="1"/>
</dbReference>
<feature type="domain" description="N-acetyltransferase" evidence="9">
    <location>
        <begin position="722"/>
        <end position="883"/>
    </location>
</feature>